<feature type="coiled-coil region" evidence="1">
    <location>
        <begin position="14"/>
        <end position="55"/>
    </location>
</feature>
<evidence type="ECO:0000313" key="2">
    <source>
        <dbReference type="EMBL" id="ACL66761.1"/>
    </source>
</evidence>
<reference evidence="2" key="1">
    <citation type="submission" date="2009-01" db="EMBL/GenBank/DDBJ databases">
        <title>Complete sequence of Anaeromyxobacter dehalogenans 2CP-1.</title>
        <authorList>
            <consortium name="US DOE Joint Genome Institute"/>
            <person name="Lucas S."/>
            <person name="Copeland A."/>
            <person name="Lapidus A."/>
            <person name="Glavina del Rio T."/>
            <person name="Dalin E."/>
            <person name="Tice H."/>
            <person name="Bruce D."/>
            <person name="Goodwin L."/>
            <person name="Pitluck S."/>
            <person name="Saunders E."/>
            <person name="Brettin T."/>
            <person name="Detter J.C."/>
            <person name="Han C."/>
            <person name="Larimer F."/>
            <person name="Land M."/>
            <person name="Hauser L."/>
            <person name="Kyrpides N."/>
            <person name="Ovchinnikova G."/>
            <person name="Beliaev A.S."/>
            <person name="Richardson P."/>
        </authorList>
    </citation>
    <scope>NUCLEOTIDE SEQUENCE</scope>
    <source>
        <strain evidence="2">2CP-1</strain>
    </source>
</reference>
<proteinExistence type="predicted"/>
<protein>
    <submittedName>
        <fullName evidence="2">Uncharacterized protein</fullName>
    </submittedName>
</protein>
<dbReference type="EMBL" id="CP001359">
    <property type="protein sequence ID" value="ACL66761.1"/>
    <property type="molecule type" value="Genomic_DNA"/>
</dbReference>
<dbReference type="KEGG" id="acp:A2cp1_3431"/>
<accession>B8JHP9</accession>
<organism evidence="2 3">
    <name type="scientific">Anaeromyxobacter dehalogenans (strain ATCC BAA-258 / DSM 21875 / 2CP-1)</name>
    <dbReference type="NCBI Taxonomy" id="455488"/>
    <lineage>
        <taxon>Bacteria</taxon>
        <taxon>Pseudomonadati</taxon>
        <taxon>Myxococcota</taxon>
        <taxon>Myxococcia</taxon>
        <taxon>Myxococcales</taxon>
        <taxon>Cystobacterineae</taxon>
        <taxon>Anaeromyxobacteraceae</taxon>
        <taxon>Anaeromyxobacter</taxon>
    </lineage>
</organism>
<dbReference type="Proteomes" id="UP000007089">
    <property type="component" value="Chromosome"/>
</dbReference>
<keyword evidence="1" id="KW-0175">Coiled coil</keyword>
<gene>
    <name evidence="2" type="ordered locus">A2cp1_3431</name>
</gene>
<dbReference type="RefSeq" id="WP_015934568.1">
    <property type="nucleotide sequence ID" value="NC_011891.1"/>
</dbReference>
<evidence type="ECO:0000256" key="1">
    <source>
        <dbReference type="SAM" id="Coils"/>
    </source>
</evidence>
<dbReference type="AlphaFoldDB" id="B8JHP9"/>
<name>B8JHP9_ANAD2</name>
<keyword evidence="3" id="KW-1185">Reference proteome</keyword>
<sequence length="212" mass="23263">MIEEVEAVATQQLRDAVAAKVKAAEERREQCEAAVRDLEAQIASVQETLRAIEDAPEVTQNDLLERENARRKQRTLKASLAASRAAAQKAETDLAEVQLAADKLELQDLQEQVRKDVVSLGEYFLNLEQQVRQRLAAHRDLVAARRALGDAVRVGSGGAPGTHTGGTVFSTISEAEGELWDGIARALLTVREMGVKRQRAYLHGDRAEEDGK</sequence>
<evidence type="ECO:0000313" key="3">
    <source>
        <dbReference type="Proteomes" id="UP000007089"/>
    </source>
</evidence>
<dbReference type="HOGENOM" id="CLU_1297661_0_0_7"/>